<dbReference type="InterPro" id="IPR009922">
    <property type="entry name" value="DUF1457"/>
</dbReference>
<reference evidence="2" key="1">
    <citation type="journal article" date="2019" name="Int. J. Syst. Evol. Microbiol.">
        <title>The Global Catalogue of Microorganisms (GCM) 10K type strain sequencing project: providing services to taxonomists for standard genome sequencing and annotation.</title>
        <authorList>
            <consortium name="The Broad Institute Genomics Platform"/>
            <consortium name="The Broad Institute Genome Sequencing Center for Infectious Disease"/>
            <person name="Wu L."/>
            <person name="Ma J."/>
        </authorList>
    </citation>
    <scope>NUCLEOTIDE SEQUENCE [LARGE SCALE GENOMIC DNA]</scope>
    <source>
        <strain evidence="2">CCUG 66188</strain>
    </source>
</reference>
<evidence type="ECO:0000313" key="2">
    <source>
        <dbReference type="Proteomes" id="UP001596353"/>
    </source>
</evidence>
<gene>
    <name evidence="1" type="ORF">ACFQFQ_10535</name>
</gene>
<proteinExistence type="predicted"/>
<keyword evidence="2" id="KW-1185">Reference proteome</keyword>
<accession>A0ABW2B2A6</accession>
<dbReference type="EMBL" id="JBHSWG010000001">
    <property type="protein sequence ID" value="MFC6759830.1"/>
    <property type="molecule type" value="Genomic_DNA"/>
</dbReference>
<comment type="caution">
    <text evidence="1">The sequence shown here is derived from an EMBL/GenBank/DDBJ whole genome shotgun (WGS) entry which is preliminary data.</text>
</comment>
<dbReference type="Pfam" id="PF07310">
    <property type="entry name" value="PAS_5"/>
    <property type="match status" value="1"/>
</dbReference>
<name>A0ABW2B2A6_9RHOB</name>
<sequence length="142" mass="15555">MDKSDHKSQNVIEMSDHHPETGYAAIAQVEAYWEALRGSRIVPKRSEIDPRGIEGALENAFIVERVAPGIARLRIAGSHLNDLMGMEVRGMPLTALFNPGARQLISETLEEVFQAPGTSRFRLTSPGSEGLPEGRHGCSCCR</sequence>
<organism evidence="1 2">
    <name type="scientific">Sulfitobacter porphyrae</name>
    <dbReference type="NCBI Taxonomy" id="1246864"/>
    <lineage>
        <taxon>Bacteria</taxon>
        <taxon>Pseudomonadati</taxon>
        <taxon>Pseudomonadota</taxon>
        <taxon>Alphaproteobacteria</taxon>
        <taxon>Rhodobacterales</taxon>
        <taxon>Roseobacteraceae</taxon>
        <taxon>Sulfitobacter</taxon>
    </lineage>
</organism>
<protein>
    <submittedName>
        <fullName evidence="1">PAS domain-containing protein</fullName>
    </submittedName>
</protein>
<dbReference type="Proteomes" id="UP001596353">
    <property type="component" value="Unassembled WGS sequence"/>
</dbReference>
<evidence type="ECO:0000313" key="1">
    <source>
        <dbReference type="EMBL" id="MFC6759830.1"/>
    </source>
</evidence>